<proteinExistence type="predicted"/>
<gene>
    <name evidence="1" type="ORF">J1TS3_37700</name>
</gene>
<sequence length="349" mass="41404">MRVDKLKTGMKFKNYKDICNVLEMEIKRGNSRKAQIKDLERYCRLIKQGHSFTIAEVYKNPLEKLDMRGKNSVYGELLQLLITDFLIDKGNRTIITRNNFLSNINMINKNYTYCSENAYFLANYIDIDKYIVYDFFNTSGSNIRAAFDTALNNLKDKSLILYSIITMVCYKSSEHAEASQKDKDIIVKCQSDVLSEFNMIDMSHARRSPRWKDFRKRLMELLRERSDIKYYYEAYDITINQSCIEEKHDVLLKSTLDKMRRKEIRNELNELVCNRLIENAKKRREADSKNSNKKLEKARKGFSYVNDNERLVSILINSNAKDITNELAEYKNEEIRKWDEEFKFLNELN</sequence>
<evidence type="ECO:0000313" key="1">
    <source>
        <dbReference type="EMBL" id="GIN22636.1"/>
    </source>
</evidence>
<keyword evidence="2" id="KW-1185">Reference proteome</keyword>
<protein>
    <submittedName>
        <fullName evidence="1">Uncharacterized protein</fullName>
    </submittedName>
</protein>
<comment type="caution">
    <text evidence="1">The sequence shown here is derived from an EMBL/GenBank/DDBJ whole genome shotgun (WGS) entry which is preliminary data.</text>
</comment>
<accession>A0ABQ4KA95</accession>
<name>A0ABQ4KA95_9BACI</name>
<dbReference type="EMBL" id="BOQT01000018">
    <property type="protein sequence ID" value="GIN22636.1"/>
    <property type="molecule type" value="Genomic_DNA"/>
</dbReference>
<dbReference type="RefSeq" id="WP_212963748.1">
    <property type="nucleotide sequence ID" value="NZ_BOQT01000018.1"/>
</dbReference>
<reference evidence="1 2" key="1">
    <citation type="submission" date="2021-03" db="EMBL/GenBank/DDBJ databases">
        <title>Antimicrobial resistance genes in bacteria isolated from Japanese honey, and their potential for conferring macrolide and lincosamide resistance in the American foulbrood pathogen Paenibacillus larvae.</title>
        <authorList>
            <person name="Okamoto M."/>
            <person name="Kumagai M."/>
            <person name="Kanamori H."/>
            <person name="Takamatsu D."/>
        </authorList>
    </citation>
    <scope>NUCLEOTIDE SEQUENCE [LARGE SCALE GENOMIC DNA]</scope>
    <source>
        <strain evidence="1 2">J1TS3</strain>
    </source>
</reference>
<dbReference type="Proteomes" id="UP000680279">
    <property type="component" value="Unassembled WGS sequence"/>
</dbReference>
<evidence type="ECO:0000313" key="2">
    <source>
        <dbReference type="Proteomes" id="UP000680279"/>
    </source>
</evidence>
<organism evidence="1 2">
    <name type="scientific">Siminovitchia fordii</name>
    <dbReference type="NCBI Taxonomy" id="254759"/>
    <lineage>
        <taxon>Bacteria</taxon>
        <taxon>Bacillati</taxon>
        <taxon>Bacillota</taxon>
        <taxon>Bacilli</taxon>
        <taxon>Bacillales</taxon>
        <taxon>Bacillaceae</taxon>
        <taxon>Siminovitchia</taxon>
    </lineage>
</organism>